<comment type="caution">
    <text evidence="2">The sequence shown here is derived from an EMBL/GenBank/DDBJ whole genome shotgun (WGS) entry which is preliminary data.</text>
</comment>
<dbReference type="PANTHER" id="PTHR38110">
    <property type="entry name" value="CHROMOSOME 23, WHOLE GENOME SHOTGUN SEQUENCE"/>
    <property type="match status" value="1"/>
</dbReference>
<dbReference type="PANTHER" id="PTHR38110:SF1">
    <property type="entry name" value="THIOESTERASE DOMAIN-CONTAINING PROTEIN"/>
    <property type="match status" value="1"/>
</dbReference>
<proteinExistence type="predicted"/>
<dbReference type="Pfam" id="PF13622">
    <property type="entry name" value="4HBT_3"/>
    <property type="match status" value="1"/>
</dbReference>
<dbReference type="SUPFAM" id="SSF54637">
    <property type="entry name" value="Thioesterase/thiol ester dehydrase-isomerase"/>
    <property type="match status" value="1"/>
</dbReference>
<evidence type="ECO:0000313" key="2">
    <source>
        <dbReference type="EMBL" id="KAJ7042000.1"/>
    </source>
</evidence>
<dbReference type="AlphaFoldDB" id="A0AAD6TAE2"/>
<dbReference type="InterPro" id="IPR029069">
    <property type="entry name" value="HotDog_dom_sf"/>
</dbReference>
<evidence type="ECO:0000259" key="1">
    <source>
        <dbReference type="Pfam" id="PF13622"/>
    </source>
</evidence>
<dbReference type="Proteomes" id="UP001218188">
    <property type="component" value="Unassembled WGS sequence"/>
</dbReference>
<dbReference type="InterPro" id="IPR052389">
    <property type="entry name" value="Sec_Metab_Biosynth-Assoc"/>
</dbReference>
<dbReference type="Gene3D" id="2.40.160.210">
    <property type="entry name" value="Acyl-CoA thioesterase, double hotdog domain"/>
    <property type="match status" value="1"/>
</dbReference>
<gene>
    <name evidence="2" type="ORF">C8F04DRAFT_946577</name>
</gene>
<protein>
    <submittedName>
        <fullName evidence="2">Thioesterase-like superfamily-domain-containing protein</fullName>
    </submittedName>
</protein>
<dbReference type="EMBL" id="JARJCM010000014">
    <property type="protein sequence ID" value="KAJ7042000.1"/>
    <property type="molecule type" value="Genomic_DNA"/>
</dbReference>
<reference evidence="2" key="1">
    <citation type="submission" date="2023-03" db="EMBL/GenBank/DDBJ databases">
        <title>Massive genome expansion in bonnet fungi (Mycena s.s.) driven by repeated elements and novel gene families across ecological guilds.</title>
        <authorList>
            <consortium name="Lawrence Berkeley National Laboratory"/>
            <person name="Harder C.B."/>
            <person name="Miyauchi S."/>
            <person name="Viragh M."/>
            <person name="Kuo A."/>
            <person name="Thoen E."/>
            <person name="Andreopoulos B."/>
            <person name="Lu D."/>
            <person name="Skrede I."/>
            <person name="Drula E."/>
            <person name="Henrissat B."/>
            <person name="Morin E."/>
            <person name="Kohler A."/>
            <person name="Barry K."/>
            <person name="LaButti K."/>
            <person name="Morin E."/>
            <person name="Salamov A."/>
            <person name="Lipzen A."/>
            <person name="Mereny Z."/>
            <person name="Hegedus B."/>
            <person name="Baldrian P."/>
            <person name="Stursova M."/>
            <person name="Weitz H."/>
            <person name="Taylor A."/>
            <person name="Grigoriev I.V."/>
            <person name="Nagy L.G."/>
            <person name="Martin F."/>
            <person name="Kauserud H."/>
        </authorList>
    </citation>
    <scope>NUCLEOTIDE SEQUENCE</scope>
    <source>
        <strain evidence="2">CBHHK200</strain>
    </source>
</reference>
<evidence type="ECO:0000313" key="3">
    <source>
        <dbReference type="Proteomes" id="UP001218188"/>
    </source>
</evidence>
<dbReference type="InterPro" id="IPR042171">
    <property type="entry name" value="Acyl-CoA_hotdog"/>
</dbReference>
<feature type="domain" description="Acyl-CoA thioesterase-like N-terminal HotDog" evidence="1">
    <location>
        <begin position="20"/>
        <end position="94"/>
    </location>
</feature>
<sequence length="306" mass="33533">MAVNALFAFDSELNGQTRTGYTLSLLVQACIQNQADSEHPDPLHVSAFFLQPTRTSSTVELQLRIVKRGRSFINVAADLVFANRVCITAHLIFGKLTRPSRPLVDPSSGYSRRHPFLEHPSRAVVTRMPRVFAFSTRVRWAENQNLIALNDEDSPTRHALTGGGVAVWGAWIELADKDEHLTPASLVFFADCAKNMAMLFPLSVTGAVQDTLWLPTLSLALEYKTPIPPPSSMHASRTIAVYVVSGFPSEPQMRFNTFLEMWTAPSNIGEGVPVDGWRDGQVCLAIATQSQLIGNGSMNAKAAAKL</sequence>
<organism evidence="2 3">
    <name type="scientific">Mycena alexandri</name>
    <dbReference type="NCBI Taxonomy" id="1745969"/>
    <lineage>
        <taxon>Eukaryota</taxon>
        <taxon>Fungi</taxon>
        <taxon>Dikarya</taxon>
        <taxon>Basidiomycota</taxon>
        <taxon>Agaricomycotina</taxon>
        <taxon>Agaricomycetes</taxon>
        <taxon>Agaricomycetidae</taxon>
        <taxon>Agaricales</taxon>
        <taxon>Marasmiineae</taxon>
        <taxon>Mycenaceae</taxon>
        <taxon>Mycena</taxon>
    </lineage>
</organism>
<name>A0AAD6TAE2_9AGAR</name>
<accession>A0AAD6TAE2</accession>
<keyword evidence="3" id="KW-1185">Reference proteome</keyword>
<dbReference type="InterPro" id="IPR049449">
    <property type="entry name" value="TesB_ACOT8-like_N"/>
</dbReference>